<name>A0A2R6NRF1_9APHY</name>
<sequence>MAETEAPSQLTQDSGKLALWTPLECLMELWLVENGWMLREYDEPPQQTIGEPVELFRQLFEVIHFMHEHHMARRYVTNENLIDV</sequence>
<protein>
    <submittedName>
        <fullName evidence="1">Uncharacterized protein</fullName>
    </submittedName>
</protein>
<dbReference type="AlphaFoldDB" id="A0A2R6NRF1"/>
<evidence type="ECO:0000313" key="1">
    <source>
        <dbReference type="EMBL" id="PSR75271.1"/>
    </source>
</evidence>
<evidence type="ECO:0000313" key="2">
    <source>
        <dbReference type="Proteomes" id="UP000186601"/>
    </source>
</evidence>
<proteinExistence type="predicted"/>
<comment type="caution">
    <text evidence="1">The sequence shown here is derived from an EMBL/GenBank/DDBJ whole genome shotgun (WGS) entry which is preliminary data.</text>
</comment>
<organism evidence="1 2">
    <name type="scientific">Hermanssonia centrifuga</name>
    <dbReference type="NCBI Taxonomy" id="98765"/>
    <lineage>
        <taxon>Eukaryota</taxon>
        <taxon>Fungi</taxon>
        <taxon>Dikarya</taxon>
        <taxon>Basidiomycota</taxon>
        <taxon>Agaricomycotina</taxon>
        <taxon>Agaricomycetes</taxon>
        <taxon>Polyporales</taxon>
        <taxon>Meruliaceae</taxon>
        <taxon>Hermanssonia</taxon>
    </lineage>
</organism>
<gene>
    <name evidence="1" type="ORF">PHLCEN_2v9237</name>
</gene>
<dbReference type="EMBL" id="MLYV02000910">
    <property type="protein sequence ID" value="PSR75271.1"/>
    <property type="molecule type" value="Genomic_DNA"/>
</dbReference>
<accession>A0A2R6NRF1</accession>
<dbReference type="Proteomes" id="UP000186601">
    <property type="component" value="Unassembled WGS sequence"/>
</dbReference>
<reference evidence="1 2" key="1">
    <citation type="submission" date="2018-02" db="EMBL/GenBank/DDBJ databases">
        <title>Genome sequence of the basidiomycete white-rot fungus Phlebia centrifuga.</title>
        <authorList>
            <person name="Granchi Z."/>
            <person name="Peng M."/>
            <person name="de Vries R.P."/>
            <person name="Hilden K."/>
            <person name="Makela M.R."/>
            <person name="Grigoriev I."/>
            <person name="Riley R."/>
        </authorList>
    </citation>
    <scope>NUCLEOTIDE SEQUENCE [LARGE SCALE GENOMIC DNA]</scope>
    <source>
        <strain evidence="1 2">FBCC195</strain>
    </source>
</reference>
<keyword evidence="2" id="KW-1185">Reference proteome</keyword>